<dbReference type="EMBL" id="JBDODL010000016">
    <property type="protein sequence ID" value="MES1918110.1"/>
    <property type="molecule type" value="Genomic_DNA"/>
</dbReference>
<gene>
    <name evidence="2" type="ORF">MHBO_000128</name>
</gene>
<reference evidence="2 3" key="1">
    <citation type="journal article" date="2024" name="BMC Biol.">
        <title>Comparative genomics of Ascetosporea gives new insight into the evolutionary basis for animal parasitism in Rhizaria.</title>
        <authorList>
            <person name="Hiltunen Thoren M."/>
            <person name="Onut-Brannstrom I."/>
            <person name="Alfjorden A."/>
            <person name="Peckova H."/>
            <person name="Swords F."/>
            <person name="Hooper C."/>
            <person name="Holzer A.S."/>
            <person name="Bass D."/>
            <person name="Burki F."/>
        </authorList>
    </citation>
    <scope>NUCLEOTIDE SEQUENCE [LARGE SCALE GENOMIC DNA]</scope>
    <source>
        <strain evidence="2">20-A016</strain>
    </source>
</reference>
<evidence type="ECO:0000256" key="1">
    <source>
        <dbReference type="SAM" id="MobiDB-lite"/>
    </source>
</evidence>
<accession>A0ABV2AEG5</accession>
<protein>
    <submittedName>
        <fullName evidence="2">Uncharacterized protein</fullName>
    </submittedName>
</protein>
<keyword evidence="3" id="KW-1185">Reference proteome</keyword>
<evidence type="ECO:0000313" key="2">
    <source>
        <dbReference type="EMBL" id="MES1918110.1"/>
    </source>
</evidence>
<dbReference type="Proteomes" id="UP001439008">
    <property type="component" value="Unassembled WGS sequence"/>
</dbReference>
<feature type="region of interest" description="Disordered" evidence="1">
    <location>
        <begin position="251"/>
        <end position="271"/>
    </location>
</feature>
<proteinExistence type="predicted"/>
<feature type="compositionally biased region" description="Low complexity" evidence="1">
    <location>
        <begin position="251"/>
        <end position="260"/>
    </location>
</feature>
<sequence>MTYGYPYPQQMQPMAYQPMPYPNSFYPPPQMQAPAPARQYNRKLDYDFVKDGHKRAIVLKNVELPHAVDVKSKTLSFKRGEPNYKGQMPFSFSPDGEDHVVHITSNNKIKHTVNLSPQPPKIKLFKNGGKKLCVENLYAPENLRLKSNNPMKWNLESHPSKKHTYTLNFDPYDNVHDIEIYYVNKNGKELPCKNGKLKLAPKNKPVVNRNRAPMPYSTQYANGNFAPMAYPQQYPMAYPMAYPQQPMYPQQMPYPQMQAPNRQSQKVRRGF</sequence>
<evidence type="ECO:0000313" key="3">
    <source>
        <dbReference type="Proteomes" id="UP001439008"/>
    </source>
</evidence>
<organism evidence="2 3">
    <name type="scientific">Bonamia ostreae</name>
    <dbReference type="NCBI Taxonomy" id="126728"/>
    <lineage>
        <taxon>Eukaryota</taxon>
        <taxon>Sar</taxon>
        <taxon>Rhizaria</taxon>
        <taxon>Endomyxa</taxon>
        <taxon>Ascetosporea</taxon>
        <taxon>Haplosporida</taxon>
        <taxon>Bonamia</taxon>
    </lineage>
</organism>
<name>A0ABV2AEG5_9EUKA</name>
<comment type="caution">
    <text evidence="2">The sequence shown here is derived from an EMBL/GenBank/DDBJ whole genome shotgun (WGS) entry which is preliminary data.</text>
</comment>